<evidence type="ECO:0000313" key="5">
    <source>
        <dbReference type="Proteomes" id="UP000431744"/>
    </source>
</evidence>
<comment type="similarity">
    <text evidence="1">Belongs to the AHA1 family.</text>
</comment>
<sequence>MPPSMSGAGHPLGWVAPGRFAPVRLPRSSDCERVDRHLLHRHLCGGSLVLRPRVPGRWRHPPPPGVSLGHPAELARDLHPDPDPRPQPQVAVEIARCPLFVTTSGARLPAHEADGVHTPSLDISVRVTTRIDLVWHAIVDPDVRTRWWPGHDFQAVAGATIEAISPRPGRTPARRVRGDITAIDHEGRELHASWTSTPGNYTTTFRLLVSEGKHGTKIRVIETGFPDDVADAQQIVAQSREGWRRLLGDLVDFLGSDENVRAIEHAHRIGR</sequence>
<feature type="region of interest" description="Disordered" evidence="2">
    <location>
        <begin position="54"/>
        <end position="86"/>
    </location>
</feature>
<dbReference type="InterPro" id="IPR023393">
    <property type="entry name" value="START-like_dom_sf"/>
</dbReference>
<reference evidence="4 5" key="1">
    <citation type="submission" date="2019-09" db="EMBL/GenBank/DDBJ databases">
        <title>Phylogeny of genus Pseudoclavibacter and closely related genus.</title>
        <authorList>
            <person name="Li Y."/>
        </authorList>
    </citation>
    <scope>NUCLEOTIDE SEQUENCE [LARGE SCALE GENOMIC DNA]</scope>
    <source>
        <strain evidence="4 5">EGI 60007</strain>
    </source>
</reference>
<organism evidence="4 5">
    <name type="scientific">Pseudoclavibacter endophyticus</name>
    <dbReference type="NCBI Taxonomy" id="1778590"/>
    <lineage>
        <taxon>Bacteria</taxon>
        <taxon>Bacillati</taxon>
        <taxon>Actinomycetota</taxon>
        <taxon>Actinomycetes</taxon>
        <taxon>Micrococcales</taxon>
        <taxon>Microbacteriaceae</taxon>
        <taxon>Pseudoclavibacter</taxon>
    </lineage>
</organism>
<dbReference type="Gene3D" id="3.30.530.20">
    <property type="match status" value="1"/>
</dbReference>
<dbReference type="EMBL" id="WBJY01000001">
    <property type="protein sequence ID" value="KAB1650199.1"/>
    <property type="molecule type" value="Genomic_DNA"/>
</dbReference>
<feature type="domain" description="Activator of Hsp90 ATPase homologue 1/2-like C-terminal" evidence="3">
    <location>
        <begin position="129"/>
        <end position="254"/>
    </location>
</feature>
<evidence type="ECO:0000313" key="4">
    <source>
        <dbReference type="EMBL" id="KAB1650199.1"/>
    </source>
</evidence>
<protein>
    <submittedName>
        <fullName evidence="4">SRPBCC domain-containing protein</fullName>
    </submittedName>
</protein>
<name>A0A6H9WGW0_9MICO</name>
<keyword evidence="5" id="KW-1185">Reference proteome</keyword>
<evidence type="ECO:0000256" key="2">
    <source>
        <dbReference type="SAM" id="MobiDB-lite"/>
    </source>
</evidence>
<dbReference type="OrthoDB" id="5106541at2"/>
<comment type="caution">
    <text evidence="4">The sequence shown here is derived from an EMBL/GenBank/DDBJ whole genome shotgun (WGS) entry which is preliminary data.</text>
</comment>
<dbReference type="Pfam" id="PF08327">
    <property type="entry name" value="AHSA1"/>
    <property type="match status" value="1"/>
</dbReference>
<feature type="compositionally biased region" description="Basic and acidic residues" evidence="2">
    <location>
        <begin position="73"/>
        <end position="84"/>
    </location>
</feature>
<proteinExistence type="inferred from homology"/>
<dbReference type="Proteomes" id="UP000431744">
    <property type="component" value="Unassembled WGS sequence"/>
</dbReference>
<dbReference type="SUPFAM" id="SSF55961">
    <property type="entry name" value="Bet v1-like"/>
    <property type="match status" value="1"/>
</dbReference>
<dbReference type="AlphaFoldDB" id="A0A6H9WGW0"/>
<dbReference type="CDD" id="cd07814">
    <property type="entry name" value="SRPBCC_CalC_Aha1-like"/>
    <property type="match status" value="1"/>
</dbReference>
<evidence type="ECO:0000256" key="1">
    <source>
        <dbReference type="ARBA" id="ARBA00006817"/>
    </source>
</evidence>
<gene>
    <name evidence="4" type="ORF">F8O04_08380</name>
</gene>
<evidence type="ECO:0000259" key="3">
    <source>
        <dbReference type="Pfam" id="PF08327"/>
    </source>
</evidence>
<dbReference type="InterPro" id="IPR013538">
    <property type="entry name" value="ASHA1/2-like_C"/>
</dbReference>
<accession>A0A6H9WGW0</accession>